<proteinExistence type="predicted"/>
<organism evidence="2 3">
    <name type="scientific">Nonomuraea thailandensis</name>
    <dbReference type="NCBI Taxonomy" id="1188745"/>
    <lineage>
        <taxon>Bacteria</taxon>
        <taxon>Bacillati</taxon>
        <taxon>Actinomycetota</taxon>
        <taxon>Actinomycetes</taxon>
        <taxon>Streptosporangiales</taxon>
        <taxon>Streptosporangiaceae</taxon>
        <taxon>Nonomuraea</taxon>
    </lineage>
</organism>
<sequence length="304" mass="33453">MEFVSQLVSALAWPVVVIVVVLALRTWITKRLDSLGITVGSVDVQVKTLDLKVDEVGKDISVTLSDNVPPPEAHDGIPVSLVDLMATVSRNRTEGIHAAFDQVNRALKEHYPQLRRTLPSQLPETMHRLVSKGQMEADVALSVQRLQELMDMADWETDPAGDTRAYAFLMLAEGAIHGILRSASAAGAGLRKIRVSWRGTYNESYPIRLDIAVRSGNAFDGTMTYPDDDTATGVTGKIEDDPVVNGVRLTWKEVSYTRRGKRGIDFDGTYSATVRDDVMEGAWYKEQRRVADFAMTAVDDSATG</sequence>
<protein>
    <submittedName>
        <fullName evidence="2">Uncharacterized protein</fullName>
    </submittedName>
</protein>
<dbReference type="Proteomes" id="UP001139648">
    <property type="component" value="Unassembled WGS sequence"/>
</dbReference>
<name>A0A9X2GE38_9ACTN</name>
<keyword evidence="3" id="KW-1185">Reference proteome</keyword>
<evidence type="ECO:0000256" key="1">
    <source>
        <dbReference type="SAM" id="Phobius"/>
    </source>
</evidence>
<gene>
    <name evidence="2" type="ORF">HD597_003105</name>
</gene>
<reference evidence="2" key="1">
    <citation type="submission" date="2022-06" db="EMBL/GenBank/DDBJ databases">
        <title>Sequencing the genomes of 1000 actinobacteria strains.</title>
        <authorList>
            <person name="Klenk H.-P."/>
        </authorList>
    </citation>
    <scope>NUCLEOTIDE SEQUENCE</scope>
    <source>
        <strain evidence="2">DSM 46694</strain>
    </source>
</reference>
<feature type="transmembrane region" description="Helical" evidence="1">
    <location>
        <begin position="6"/>
        <end position="24"/>
    </location>
</feature>
<keyword evidence="1" id="KW-0812">Transmembrane</keyword>
<evidence type="ECO:0000313" key="2">
    <source>
        <dbReference type="EMBL" id="MCP2356085.1"/>
    </source>
</evidence>
<dbReference type="AlphaFoldDB" id="A0A9X2GE38"/>
<keyword evidence="1" id="KW-1133">Transmembrane helix</keyword>
<accession>A0A9X2GE38</accession>
<dbReference type="RefSeq" id="WP_253742854.1">
    <property type="nucleotide sequence ID" value="NZ_BAABKA010000001.1"/>
</dbReference>
<dbReference type="EMBL" id="JAMZEB010000002">
    <property type="protein sequence ID" value="MCP2356085.1"/>
    <property type="molecule type" value="Genomic_DNA"/>
</dbReference>
<evidence type="ECO:0000313" key="3">
    <source>
        <dbReference type="Proteomes" id="UP001139648"/>
    </source>
</evidence>
<keyword evidence="1" id="KW-0472">Membrane</keyword>
<comment type="caution">
    <text evidence="2">The sequence shown here is derived from an EMBL/GenBank/DDBJ whole genome shotgun (WGS) entry which is preliminary data.</text>
</comment>